<sequence>MENKSTNTQVIFFDGVCGLCNGFVDFVISADKKNKFLFSPLQSDYAQKELPIEMTRDLTSVVLLKNGRTFRKSEAVLEVLGDLGGVWKVTAVGKILPVGLSNKVYDMVAENRYRLFGKKDTCRLPSADERKKFIL</sequence>
<dbReference type="Proteomes" id="UP001324634">
    <property type="component" value="Chromosome"/>
</dbReference>
<dbReference type="AlphaFoldDB" id="A0AAX4HRY1"/>
<keyword evidence="2" id="KW-1185">Reference proteome</keyword>
<name>A0AAX4HRY1_9BACT</name>
<dbReference type="InterPro" id="IPR052927">
    <property type="entry name" value="DCC_oxidoreductase"/>
</dbReference>
<dbReference type="InterPro" id="IPR007263">
    <property type="entry name" value="DCC1-like"/>
</dbReference>
<protein>
    <submittedName>
        <fullName evidence="1">DCC1-like thiol-disulfide oxidoreductase family protein</fullName>
    </submittedName>
</protein>
<dbReference type="PANTHER" id="PTHR33639:SF2">
    <property type="entry name" value="DUF393 DOMAIN-CONTAINING PROTEIN"/>
    <property type="match status" value="1"/>
</dbReference>
<dbReference type="PANTHER" id="PTHR33639">
    <property type="entry name" value="THIOL-DISULFIDE OXIDOREDUCTASE DCC"/>
    <property type="match status" value="1"/>
</dbReference>
<dbReference type="KEGG" id="psti:SOO65_04165"/>
<accession>A0AAX4HRY1</accession>
<dbReference type="Pfam" id="PF04134">
    <property type="entry name" value="DCC1-like"/>
    <property type="match status" value="1"/>
</dbReference>
<reference evidence="1 2" key="1">
    <citation type="submission" date="2023-11" db="EMBL/GenBank/DDBJ databases">
        <title>Peredibacter starrii A3.12.</title>
        <authorList>
            <person name="Mitchell R.J."/>
        </authorList>
    </citation>
    <scope>NUCLEOTIDE SEQUENCE [LARGE SCALE GENOMIC DNA]</scope>
    <source>
        <strain evidence="1 2">A3.12</strain>
    </source>
</reference>
<proteinExistence type="predicted"/>
<dbReference type="RefSeq" id="WP_321397413.1">
    <property type="nucleotide sequence ID" value="NZ_CP139487.1"/>
</dbReference>
<evidence type="ECO:0000313" key="2">
    <source>
        <dbReference type="Proteomes" id="UP001324634"/>
    </source>
</evidence>
<organism evidence="1 2">
    <name type="scientific">Peredibacter starrii</name>
    <dbReference type="NCBI Taxonomy" id="28202"/>
    <lineage>
        <taxon>Bacteria</taxon>
        <taxon>Pseudomonadati</taxon>
        <taxon>Bdellovibrionota</taxon>
        <taxon>Bacteriovoracia</taxon>
        <taxon>Bacteriovoracales</taxon>
        <taxon>Bacteriovoracaceae</taxon>
        <taxon>Peredibacter</taxon>
    </lineage>
</organism>
<dbReference type="EMBL" id="CP139487">
    <property type="protein sequence ID" value="WPU65933.1"/>
    <property type="molecule type" value="Genomic_DNA"/>
</dbReference>
<gene>
    <name evidence="1" type="ORF">SOO65_04165</name>
</gene>
<evidence type="ECO:0000313" key="1">
    <source>
        <dbReference type="EMBL" id="WPU65933.1"/>
    </source>
</evidence>
<dbReference type="GO" id="GO:0015035">
    <property type="term" value="F:protein-disulfide reductase activity"/>
    <property type="evidence" value="ECO:0007669"/>
    <property type="project" value="InterPro"/>
</dbReference>